<reference evidence="6 7" key="1">
    <citation type="submission" date="2015-01" db="EMBL/GenBank/DDBJ databases">
        <title>The Genome Sequence of Fonsecaea multimorphosa CBS 102226.</title>
        <authorList>
            <consortium name="The Broad Institute Genomics Platform"/>
            <person name="Cuomo C."/>
            <person name="de Hoog S."/>
            <person name="Gorbushina A."/>
            <person name="Stielow B."/>
            <person name="Teixiera M."/>
            <person name="Abouelleil A."/>
            <person name="Chapman S.B."/>
            <person name="Priest M."/>
            <person name="Young S.K."/>
            <person name="Wortman J."/>
            <person name="Nusbaum C."/>
            <person name="Birren B."/>
        </authorList>
    </citation>
    <scope>NUCLEOTIDE SEQUENCE [LARGE SCALE GENOMIC DNA]</scope>
    <source>
        <strain evidence="6 7">CBS 102226</strain>
    </source>
</reference>
<dbReference type="GeneID" id="27709316"/>
<keyword evidence="2" id="KW-0479">Metal-binding</keyword>
<dbReference type="CDD" id="cd07730">
    <property type="entry name" value="metallo-hydrolase-like_MBL-fold"/>
    <property type="match status" value="1"/>
</dbReference>
<dbReference type="GO" id="GO:0046872">
    <property type="term" value="F:metal ion binding"/>
    <property type="evidence" value="ECO:0007669"/>
    <property type="project" value="UniProtKB-KW"/>
</dbReference>
<evidence type="ECO:0000313" key="6">
    <source>
        <dbReference type="EMBL" id="KIY00904.1"/>
    </source>
</evidence>
<proteinExistence type="inferred from homology"/>
<comment type="similarity">
    <text evidence="1">Belongs to the metallo-beta-lactamase superfamily.</text>
</comment>
<dbReference type="PANTHER" id="PTHR42978:SF5">
    <property type="entry name" value="METALLO-BETA-LACTAMASE DOMAIN-CONTAINING PROTEIN"/>
    <property type="match status" value="1"/>
</dbReference>
<keyword evidence="7" id="KW-1185">Reference proteome</keyword>
<dbReference type="OrthoDB" id="10250730at2759"/>
<dbReference type="AlphaFoldDB" id="A0A0D2KW05"/>
<organism evidence="6 7">
    <name type="scientific">Fonsecaea multimorphosa CBS 102226</name>
    <dbReference type="NCBI Taxonomy" id="1442371"/>
    <lineage>
        <taxon>Eukaryota</taxon>
        <taxon>Fungi</taxon>
        <taxon>Dikarya</taxon>
        <taxon>Ascomycota</taxon>
        <taxon>Pezizomycotina</taxon>
        <taxon>Eurotiomycetes</taxon>
        <taxon>Chaetothyriomycetidae</taxon>
        <taxon>Chaetothyriales</taxon>
        <taxon>Herpotrichiellaceae</taxon>
        <taxon>Fonsecaea</taxon>
    </lineage>
</organism>
<evidence type="ECO:0000256" key="4">
    <source>
        <dbReference type="ARBA" id="ARBA00022833"/>
    </source>
</evidence>
<evidence type="ECO:0000256" key="2">
    <source>
        <dbReference type="ARBA" id="ARBA00022723"/>
    </source>
</evidence>
<evidence type="ECO:0000256" key="3">
    <source>
        <dbReference type="ARBA" id="ARBA00022801"/>
    </source>
</evidence>
<dbReference type="GO" id="GO:0016787">
    <property type="term" value="F:hydrolase activity"/>
    <property type="evidence" value="ECO:0007669"/>
    <property type="project" value="UniProtKB-KW"/>
</dbReference>
<sequence length="402" mass="43875">MTSTNENQALLYAPKPAPVLNLPPGAAAKVQIIDTTSRLDVPTQIFMGPKIFGHEILKVPSFSFLVEQVSSGRKVLFDLGCRKDWQSLPPLILGLVTQPGWKIEVEKDSVAQILQDDGVDVASGAIEAIIWSHWHYDHTGDPSTFPASTSLIVGPGVKEVFLPPYPENAQSPLLDTDFAGRELKVVDFENWGIVQIGRFRAIDYFNDGSFYILDAPGHAVGHLCALARVTSTQDGDVEGDTFVLMGADAAHHGAELRPTQYLPLPKTVSPSPYVSKYPGVCPGQLFEAIHPRHKAVEPFYHILHEGCGVAHHDPAQAQDIVGVVQEFDAADNVFVVIAHDASLLHESVGIEWFPRGSLRDWKTKDCKRKARWRFLEDLVPAVEHAADIDTATASAATATATN</sequence>
<dbReference type="VEuPathDB" id="FungiDB:Z520_03570"/>
<dbReference type="InterPro" id="IPR051013">
    <property type="entry name" value="MBL_superfamily_lactonases"/>
</dbReference>
<keyword evidence="4" id="KW-0862">Zinc</keyword>
<gene>
    <name evidence="6" type="ORF">Z520_03570</name>
</gene>
<dbReference type="Gene3D" id="3.60.15.10">
    <property type="entry name" value="Ribonuclease Z/Hydroxyacylglutathione hydrolase-like"/>
    <property type="match status" value="1"/>
</dbReference>
<dbReference type="Pfam" id="PF00753">
    <property type="entry name" value="Lactamase_B"/>
    <property type="match status" value="1"/>
</dbReference>
<name>A0A0D2KW05_9EURO</name>
<evidence type="ECO:0000256" key="1">
    <source>
        <dbReference type="ARBA" id="ARBA00007749"/>
    </source>
</evidence>
<dbReference type="STRING" id="1442371.A0A0D2KW05"/>
<feature type="domain" description="Metallo-beta-lactamase" evidence="5">
    <location>
        <begin position="60"/>
        <end position="225"/>
    </location>
</feature>
<dbReference type="RefSeq" id="XP_016635026.1">
    <property type="nucleotide sequence ID" value="XM_016774080.1"/>
</dbReference>
<dbReference type="InterPro" id="IPR001279">
    <property type="entry name" value="Metallo-B-lactamas"/>
</dbReference>
<dbReference type="PANTHER" id="PTHR42978">
    <property type="entry name" value="QUORUM-QUENCHING LACTONASE YTNP-RELATED-RELATED"/>
    <property type="match status" value="1"/>
</dbReference>
<dbReference type="SUPFAM" id="SSF56281">
    <property type="entry name" value="Metallo-hydrolase/oxidoreductase"/>
    <property type="match status" value="1"/>
</dbReference>
<evidence type="ECO:0000259" key="5">
    <source>
        <dbReference type="Pfam" id="PF00753"/>
    </source>
</evidence>
<keyword evidence="3" id="KW-0378">Hydrolase</keyword>
<dbReference type="EMBL" id="KN848066">
    <property type="protein sequence ID" value="KIY00904.1"/>
    <property type="molecule type" value="Genomic_DNA"/>
</dbReference>
<protein>
    <recommendedName>
        <fullName evidence="5">Metallo-beta-lactamase domain-containing protein</fullName>
    </recommendedName>
</protein>
<dbReference type="Proteomes" id="UP000053411">
    <property type="component" value="Unassembled WGS sequence"/>
</dbReference>
<evidence type="ECO:0000313" key="7">
    <source>
        <dbReference type="Proteomes" id="UP000053411"/>
    </source>
</evidence>
<dbReference type="InterPro" id="IPR036866">
    <property type="entry name" value="RibonucZ/Hydroxyglut_hydro"/>
</dbReference>
<accession>A0A0D2KW05</accession>